<gene>
    <name evidence="4" type="ORF">ACFOSV_03775</name>
</gene>
<comment type="caution">
    <text evidence="4">The sequence shown here is derived from an EMBL/GenBank/DDBJ whole genome shotgun (WGS) entry which is preliminary data.</text>
</comment>
<dbReference type="SUPFAM" id="SSF53474">
    <property type="entry name" value="alpha/beta-Hydrolases"/>
    <property type="match status" value="1"/>
</dbReference>
<dbReference type="InterPro" id="IPR050565">
    <property type="entry name" value="LYPA1-2/EST-like"/>
</dbReference>
<dbReference type="Pfam" id="PF02230">
    <property type="entry name" value="Abhydrolase_2"/>
    <property type="match status" value="1"/>
</dbReference>
<keyword evidence="5" id="KW-1185">Reference proteome</keyword>
<proteinExistence type="inferred from homology"/>
<evidence type="ECO:0000313" key="4">
    <source>
        <dbReference type="EMBL" id="MFC3879277.1"/>
    </source>
</evidence>
<dbReference type="InterPro" id="IPR003140">
    <property type="entry name" value="PLipase/COase/thioEstase"/>
</dbReference>
<comment type="similarity">
    <text evidence="1">Belongs to the AB hydrolase superfamily. AB hydrolase 2 family.</text>
</comment>
<protein>
    <submittedName>
        <fullName evidence="4">Alpha/beta hydrolase</fullName>
    </submittedName>
</protein>
<evidence type="ECO:0000256" key="2">
    <source>
        <dbReference type="ARBA" id="ARBA00022801"/>
    </source>
</evidence>
<dbReference type="Proteomes" id="UP001595805">
    <property type="component" value="Unassembled WGS sequence"/>
</dbReference>
<dbReference type="PANTHER" id="PTHR10655">
    <property type="entry name" value="LYSOPHOSPHOLIPASE-RELATED"/>
    <property type="match status" value="1"/>
</dbReference>
<feature type="domain" description="Phospholipase/carboxylesterase/thioesterase" evidence="3">
    <location>
        <begin position="12"/>
        <end position="201"/>
    </location>
</feature>
<name>A0ABV8ANM2_9BACT</name>
<sequence length="210" mass="23135">MINVFNEGASFEEANKVAIMIHGRGGTVSSILSLRDYLNLDGFALILPQANDNTWYPFSFMSPDHTNQPALSEAILELEEIVKDLYSKGFKSEQLYFIGFSQGACLALEFAARNAKKYGGVIAFTGGLIGENLDSSKYAGDFAQTPIFIGSSEADVHVPLSRINESVALLEEHGAKVTKLIFADRQHTIRHEEVDWVNENILAKSQTAIF</sequence>
<evidence type="ECO:0000256" key="1">
    <source>
        <dbReference type="ARBA" id="ARBA00006499"/>
    </source>
</evidence>
<dbReference type="InterPro" id="IPR029058">
    <property type="entry name" value="AB_hydrolase_fold"/>
</dbReference>
<organism evidence="4 5">
    <name type="scientific">Algoriphagus namhaensis</name>
    <dbReference type="NCBI Taxonomy" id="915353"/>
    <lineage>
        <taxon>Bacteria</taxon>
        <taxon>Pseudomonadati</taxon>
        <taxon>Bacteroidota</taxon>
        <taxon>Cytophagia</taxon>
        <taxon>Cytophagales</taxon>
        <taxon>Cyclobacteriaceae</taxon>
        <taxon>Algoriphagus</taxon>
    </lineage>
</organism>
<accession>A0ABV8ANM2</accession>
<evidence type="ECO:0000313" key="5">
    <source>
        <dbReference type="Proteomes" id="UP001595805"/>
    </source>
</evidence>
<dbReference type="EMBL" id="JBHRZS010000006">
    <property type="protein sequence ID" value="MFC3879277.1"/>
    <property type="molecule type" value="Genomic_DNA"/>
</dbReference>
<dbReference type="Gene3D" id="3.40.50.1820">
    <property type="entry name" value="alpha/beta hydrolase"/>
    <property type="match status" value="1"/>
</dbReference>
<dbReference type="PANTHER" id="PTHR10655:SF17">
    <property type="entry name" value="LYSOPHOSPHOLIPASE-LIKE PROTEIN 1"/>
    <property type="match status" value="1"/>
</dbReference>
<dbReference type="GO" id="GO:0016787">
    <property type="term" value="F:hydrolase activity"/>
    <property type="evidence" value="ECO:0007669"/>
    <property type="project" value="UniProtKB-KW"/>
</dbReference>
<evidence type="ECO:0000259" key="3">
    <source>
        <dbReference type="Pfam" id="PF02230"/>
    </source>
</evidence>
<dbReference type="RefSeq" id="WP_377903558.1">
    <property type="nucleotide sequence ID" value="NZ_JBHRZS010000006.1"/>
</dbReference>
<keyword evidence="2 4" id="KW-0378">Hydrolase</keyword>
<reference evidence="5" key="1">
    <citation type="journal article" date="2019" name="Int. J. Syst. Evol. Microbiol.">
        <title>The Global Catalogue of Microorganisms (GCM) 10K type strain sequencing project: providing services to taxonomists for standard genome sequencing and annotation.</title>
        <authorList>
            <consortium name="The Broad Institute Genomics Platform"/>
            <consortium name="The Broad Institute Genome Sequencing Center for Infectious Disease"/>
            <person name="Wu L."/>
            <person name="Ma J."/>
        </authorList>
    </citation>
    <scope>NUCLEOTIDE SEQUENCE [LARGE SCALE GENOMIC DNA]</scope>
    <source>
        <strain evidence="5">CCUG 60523</strain>
    </source>
</reference>